<proteinExistence type="predicted"/>
<accession>A0A562S4F0</accession>
<dbReference type="RefSeq" id="WP_144682121.1">
    <property type="nucleotide sequence ID" value="NZ_VLLC01000003.1"/>
</dbReference>
<dbReference type="InterPro" id="IPR050312">
    <property type="entry name" value="IolE/XylAMocC-like"/>
</dbReference>
<keyword evidence="2" id="KW-0413">Isomerase</keyword>
<dbReference type="AlphaFoldDB" id="A0A562S4F0"/>
<dbReference type="Gene3D" id="3.20.20.150">
    <property type="entry name" value="Divalent-metal-dependent TIM barrel enzymes"/>
    <property type="match status" value="1"/>
</dbReference>
<name>A0A562S4F0_9BACT</name>
<keyword evidence="3" id="KW-1185">Reference proteome</keyword>
<dbReference type="PANTHER" id="PTHR12110:SF53">
    <property type="entry name" value="BLR5974 PROTEIN"/>
    <property type="match status" value="1"/>
</dbReference>
<dbReference type="Proteomes" id="UP000318307">
    <property type="component" value="Unassembled WGS sequence"/>
</dbReference>
<dbReference type="Pfam" id="PF01261">
    <property type="entry name" value="AP_endonuc_2"/>
    <property type="match status" value="1"/>
</dbReference>
<dbReference type="InterPro" id="IPR036237">
    <property type="entry name" value="Xyl_isomerase-like_sf"/>
</dbReference>
<evidence type="ECO:0000259" key="1">
    <source>
        <dbReference type="Pfam" id="PF01261"/>
    </source>
</evidence>
<dbReference type="InterPro" id="IPR013022">
    <property type="entry name" value="Xyl_isomerase-like_TIM-brl"/>
</dbReference>
<gene>
    <name evidence="2" type="ORF">LZ24_00563</name>
</gene>
<evidence type="ECO:0000313" key="3">
    <source>
        <dbReference type="Proteomes" id="UP000318307"/>
    </source>
</evidence>
<dbReference type="PANTHER" id="PTHR12110">
    <property type="entry name" value="HYDROXYPYRUVATE ISOMERASE"/>
    <property type="match status" value="1"/>
</dbReference>
<dbReference type="EMBL" id="VLLC01000003">
    <property type="protein sequence ID" value="TWI75516.1"/>
    <property type="molecule type" value="Genomic_DNA"/>
</dbReference>
<dbReference type="SUPFAM" id="SSF51658">
    <property type="entry name" value="Xylose isomerase-like"/>
    <property type="match status" value="1"/>
</dbReference>
<protein>
    <submittedName>
        <fullName evidence="2">Sugar phosphate isomerase/epimerase</fullName>
    </submittedName>
</protein>
<reference evidence="2 3" key="1">
    <citation type="submission" date="2019-07" db="EMBL/GenBank/DDBJ databases">
        <title>Genome sequencing of 100 strains of the haloalkaliphilic chemolithoautotrophic sulfur-oxidizing bacterium Thioalkalivibrio.</title>
        <authorList>
            <person name="Muyzer G."/>
        </authorList>
    </citation>
    <scope>NUCLEOTIDE SEQUENCE [LARGE SCALE GENOMIC DNA]</scope>
    <source>
        <strain evidence="2 3">ASO4-4</strain>
    </source>
</reference>
<dbReference type="OrthoDB" id="9801960at2"/>
<dbReference type="GO" id="GO:0016853">
    <property type="term" value="F:isomerase activity"/>
    <property type="evidence" value="ECO:0007669"/>
    <property type="project" value="UniProtKB-KW"/>
</dbReference>
<comment type="caution">
    <text evidence="2">The sequence shown here is derived from an EMBL/GenBank/DDBJ whole genome shotgun (WGS) entry which is preliminary data.</text>
</comment>
<feature type="domain" description="Xylose isomerase-like TIM barrel" evidence="1">
    <location>
        <begin position="55"/>
        <end position="263"/>
    </location>
</feature>
<sequence length="271" mass="30895">MNLSDIAAIPQRIRENIQVNLPFRMRELYMEAFLSLGLNPEIGIDGLSLDTSGWEDFKAVAGAFQKKGRRITLHGPFMDLSPGSPDAAVRRVSMERIQQFLELVPVFNPVSVVCHGGWESRRYDWIKDEWYARSADFWKGVAGDLLKRNSQLFLENVYEEHPEELLLLLEHLRAEKVRVCLDTGHQSAFGSGDFSHWLGVLGSFIGEIHLHDNNGKEDSHLPPGHGVIDYTPLKKMLYARRSLPIITLEPHEPKNLLPSMEWLVQELGELF</sequence>
<evidence type="ECO:0000313" key="2">
    <source>
        <dbReference type="EMBL" id="TWI75516.1"/>
    </source>
</evidence>
<organism evidence="2 3">
    <name type="scientific">Desulfobotulus alkaliphilus</name>
    <dbReference type="NCBI Taxonomy" id="622671"/>
    <lineage>
        <taxon>Bacteria</taxon>
        <taxon>Pseudomonadati</taxon>
        <taxon>Thermodesulfobacteriota</taxon>
        <taxon>Desulfobacteria</taxon>
        <taxon>Desulfobacterales</taxon>
        <taxon>Desulfobacteraceae</taxon>
        <taxon>Desulfobotulus</taxon>
    </lineage>
</organism>